<dbReference type="PANTHER" id="PTHR30258">
    <property type="entry name" value="TYPE II SECRETION SYSTEM PROTEIN GSPE-RELATED"/>
    <property type="match status" value="1"/>
</dbReference>
<organism evidence="4">
    <name type="scientific">marine sediment metagenome</name>
    <dbReference type="NCBI Taxonomy" id="412755"/>
    <lineage>
        <taxon>unclassified sequences</taxon>
        <taxon>metagenomes</taxon>
        <taxon>ecological metagenomes</taxon>
    </lineage>
</organism>
<dbReference type="SUPFAM" id="SSF52540">
    <property type="entry name" value="P-loop containing nucleoside triphosphate hydrolases"/>
    <property type="match status" value="1"/>
</dbReference>
<dbReference type="InterPro" id="IPR001482">
    <property type="entry name" value="T2SS/T4SS_dom"/>
</dbReference>
<dbReference type="InterPro" id="IPR027417">
    <property type="entry name" value="P-loop_NTPase"/>
</dbReference>
<accession>X1CN76</accession>
<keyword evidence="1" id="KW-0547">Nucleotide-binding</keyword>
<evidence type="ECO:0000313" key="4">
    <source>
        <dbReference type="EMBL" id="GAH09232.1"/>
    </source>
</evidence>
<dbReference type="Pfam" id="PF00437">
    <property type="entry name" value="T2SSE"/>
    <property type="match status" value="1"/>
</dbReference>
<dbReference type="Gene3D" id="3.40.50.300">
    <property type="entry name" value="P-loop containing nucleotide triphosphate hydrolases"/>
    <property type="match status" value="1"/>
</dbReference>
<keyword evidence="2" id="KW-0067">ATP-binding</keyword>
<dbReference type="GO" id="GO:0005524">
    <property type="term" value="F:ATP binding"/>
    <property type="evidence" value="ECO:0007669"/>
    <property type="project" value="UniProtKB-KW"/>
</dbReference>
<evidence type="ECO:0000256" key="2">
    <source>
        <dbReference type="ARBA" id="ARBA00022840"/>
    </source>
</evidence>
<name>X1CN76_9ZZZZ</name>
<protein>
    <recommendedName>
        <fullName evidence="3">Bacterial type II secretion system protein E domain-containing protein</fullName>
    </recommendedName>
</protein>
<evidence type="ECO:0000259" key="3">
    <source>
        <dbReference type="Pfam" id="PF00437"/>
    </source>
</evidence>
<dbReference type="EMBL" id="BART01036266">
    <property type="protein sequence ID" value="GAH09232.1"/>
    <property type="molecule type" value="Genomic_DNA"/>
</dbReference>
<comment type="caution">
    <text evidence="4">The sequence shown here is derived from an EMBL/GenBank/DDBJ whole genome shotgun (WGS) entry which is preliminary data.</text>
</comment>
<dbReference type="GO" id="GO:0005886">
    <property type="term" value="C:plasma membrane"/>
    <property type="evidence" value="ECO:0007669"/>
    <property type="project" value="TreeGrafter"/>
</dbReference>
<reference evidence="4" key="1">
    <citation type="journal article" date="2014" name="Front. Microbiol.">
        <title>High frequency of phylogenetically diverse reductive dehalogenase-homologous genes in deep subseafloor sedimentary metagenomes.</title>
        <authorList>
            <person name="Kawai M."/>
            <person name="Futagami T."/>
            <person name="Toyoda A."/>
            <person name="Takaki Y."/>
            <person name="Nishi S."/>
            <person name="Hori S."/>
            <person name="Arai W."/>
            <person name="Tsubouchi T."/>
            <person name="Morono Y."/>
            <person name="Uchiyama I."/>
            <person name="Ito T."/>
            <person name="Fujiyama A."/>
            <person name="Inagaki F."/>
            <person name="Takami H."/>
        </authorList>
    </citation>
    <scope>NUCLEOTIDE SEQUENCE</scope>
    <source>
        <strain evidence="4">Expedition CK06-06</strain>
    </source>
</reference>
<feature type="non-terminal residue" evidence="4">
    <location>
        <position position="1"/>
    </location>
</feature>
<sequence>AIQAALTGHLVLTTLHTNDAPSAITRLLDLGIPPFLIQSTVIGVLSQRLVRKICVHCKETFEVESSELSARGLDFAKDGPVKLYRGEGCNKCRGTGYLGRIGIYEVLPFTEPIKKITTAETNLQTLREQALKEGMVTLRENAIKKLLAMDTYFPDQPLAKHTNHR</sequence>
<dbReference type="PANTHER" id="PTHR30258:SF13">
    <property type="entry name" value="SECRETION PATHWAY ATPASE-RELATED"/>
    <property type="match status" value="1"/>
</dbReference>
<proteinExistence type="predicted"/>
<feature type="domain" description="Bacterial type II secretion system protein E" evidence="3">
    <location>
        <begin position="1"/>
        <end position="151"/>
    </location>
</feature>
<evidence type="ECO:0000256" key="1">
    <source>
        <dbReference type="ARBA" id="ARBA00022741"/>
    </source>
</evidence>
<gene>
    <name evidence="4" type="ORF">S01H4_61236</name>
</gene>
<dbReference type="GO" id="GO:0016887">
    <property type="term" value="F:ATP hydrolysis activity"/>
    <property type="evidence" value="ECO:0007669"/>
    <property type="project" value="TreeGrafter"/>
</dbReference>
<dbReference type="AlphaFoldDB" id="X1CN76"/>